<organism evidence="3 4">
    <name type="scientific">Tahibacter soli</name>
    <dbReference type="NCBI Taxonomy" id="2983605"/>
    <lineage>
        <taxon>Bacteria</taxon>
        <taxon>Pseudomonadati</taxon>
        <taxon>Pseudomonadota</taxon>
        <taxon>Gammaproteobacteria</taxon>
        <taxon>Lysobacterales</taxon>
        <taxon>Rhodanobacteraceae</taxon>
        <taxon>Tahibacter</taxon>
    </lineage>
</organism>
<dbReference type="Gene3D" id="1.50.10.10">
    <property type="match status" value="1"/>
</dbReference>
<dbReference type="Pfam" id="PF00754">
    <property type="entry name" value="F5_F8_type_C"/>
    <property type="match status" value="1"/>
</dbReference>
<feature type="chain" id="PRO_5040734317" evidence="1">
    <location>
        <begin position="19"/>
        <end position="1039"/>
    </location>
</feature>
<dbReference type="RefSeq" id="WP_263541258.1">
    <property type="nucleotide sequence ID" value="NZ_JAOVZO020000020.1"/>
</dbReference>
<dbReference type="Proteomes" id="UP001139971">
    <property type="component" value="Unassembled WGS sequence"/>
</dbReference>
<name>A0A9X3YQN6_9GAMM</name>
<feature type="signal peptide" evidence="1">
    <location>
        <begin position="1"/>
        <end position="18"/>
    </location>
</feature>
<dbReference type="InterPro" id="IPR012341">
    <property type="entry name" value="6hp_glycosidase-like_sf"/>
</dbReference>
<feature type="domain" description="F5/8 type C" evidence="2">
    <location>
        <begin position="163"/>
        <end position="303"/>
    </location>
</feature>
<evidence type="ECO:0000313" key="4">
    <source>
        <dbReference type="Proteomes" id="UP001139971"/>
    </source>
</evidence>
<protein>
    <submittedName>
        <fullName evidence="3">Discoidin domain-containing protein</fullName>
    </submittedName>
</protein>
<dbReference type="AlphaFoldDB" id="A0A9X3YQN6"/>
<keyword evidence="4" id="KW-1185">Reference proteome</keyword>
<comment type="caution">
    <text evidence="3">The sequence shown here is derived from an EMBL/GenBank/DDBJ whole genome shotgun (WGS) entry which is preliminary data.</text>
</comment>
<dbReference type="SUPFAM" id="SSF48208">
    <property type="entry name" value="Six-hairpin glycosidases"/>
    <property type="match status" value="1"/>
</dbReference>
<dbReference type="Gene3D" id="2.60.120.260">
    <property type="entry name" value="Galactose-binding domain-like"/>
    <property type="match status" value="1"/>
</dbReference>
<evidence type="ECO:0000256" key="1">
    <source>
        <dbReference type="SAM" id="SignalP"/>
    </source>
</evidence>
<dbReference type="PROSITE" id="PS50022">
    <property type="entry name" value="FA58C_3"/>
    <property type="match status" value="1"/>
</dbReference>
<reference evidence="3" key="1">
    <citation type="submission" date="2023-02" db="EMBL/GenBank/DDBJ databases">
        <title>Tahibacter soli sp. nov. isolated from soil.</title>
        <authorList>
            <person name="Baek J.H."/>
            <person name="Lee J.K."/>
            <person name="Choi D.G."/>
            <person name="Jeon C.O."/>
        </authorList>
    </citation>
    <scope>NUCLEOTIDE SEQUENCE</scope>
    <source>
        <strain evidence="3">BL</strain>
    </source>
</reference>
<dbReference type="EMBL" id="JAOVZO020000020">
    <property type="protein sequence ID" value="MDC8015710.1"/>
    <property type="molecule type" value="Genomic_DNA"/>
</dbReference>
<evidence type="ECO:0000259" key="2">
    <source>
        <dbReference type="PROSITE" id="PS50022"/>
    </source>
</evidence>
<proteinExistence type="predicted"/>
<dbReference type="InterPro" id="IPR008979">
    <property type="entry name" value="Galactose-bd-like_sf"/>
</dbReference>
<accession>A0A9X3YQN6</accession>
<dbReference type="InterPro" id="IPR000421">
    <property type="entry name" value="FA58C"/>
</dbReference>
<gene>
    <name evidence="3" type="ORF">OD750_024550</name>
</gene>
<dbReference type="SUPFAM" id="SSF49785">
    <property type="entry name" value="Galactose-binding domain-like"/>
    <property type="match status" value="2"/>
</dbReference>
<dbReference type="GO" id="GO:0005975">
    <property type="term" value="P:carbohydrate metabolic process"/>
    <property type="evidence" value="ECO:0007669"/>
    <property type="project" value="InterPro"/>
</dbReference>
<dbReference type="InterPro" id="IPR008928">
    <property type="entry name" value="6-hairpin_glycosidase_sf"/>
</dbReference>
<sequence length="1039" mass="113639">MKGVLAALALLVAGAAGAHEARVLDDFADTSAWQAVASDQVSATLRRADGALCLAYDFNGVSGYAGIRRALAIDYPHDYEFDFRVRGKGPPNAFQFKLADASGENVWWVERPNTTFAADWQPVRYKRRQIAFAWGPAKDKTLVRSDSVEFTIYANQGGAGEFCVDALTLRERDPPLPFGTPTASASSSLRGAPATFAVDGDTASAWRAVTSREVQLLLDFGRVREFGGLTLRWAPDQAATRYAVEVSDDAKTWRTLREVKGGDGGDDALLLTESEARLVRLRLLAGQGATFGLRDVAVEDLAFGANPNAFFQALAKREPRGRYPRGFSGEQSYWTLVGVDGGRDSGLFGEDGAIELSRGGLSVEPFVLDGAHVASWADVRIAHTLDDGYLPLPHAIWRGDGFDLDVGAFASGDANAANLVASYTLRNSSERPRRLTLALAVRPFQVNPPAQFLSTPGGVAPIRSLAWDGRALAVDGRERLRPLVAPDAFFASGYDAGMATSRLAETPRPAAQRVDDPTGFASGAFLHTFELAPGESRTVGFAAPLIGAPPRIETTDAPAWLAAERERVAARWRATLDRVRIAVPPAGRALADSVRTALAHILISRDGPMLRPGTRSYARSWIRDGAMIAEGLLRLGDTQVAREYLDWYAPYQFRNGKVPCCVDARGADPVPENDSHGELVHLAWLVYRYGGDKALLAATWPRIEAAVAYMDTLRRSEQGEQNRTPERRALYGLMPASISHEGYSAKPMHSYWDDFWALTGYKDAANAALALGRDAAAIARSRDEFRDDLHASIRAATARHGIDFIPGAAELGDFDATSTTIALAPAGEQRALPQDLLRNTFERYWREFVARRDGAKAWNDYTPYEWRTVGTFVRLGWRKRATEAIDFFMRDRRPTAWNQWAEVVGRDPREVRFIGDMPHAWVASDFLRAALDLFAYERSEDQAMVIAAGVPADWLDGDGVAIDGLRTPYGILSYALERDADAIVLVVRDTGFSAPGGIRLVWPEDGAPGRTTIDGRVARWRDGELAIPRVPATVTVERR</sequence>
<keyword evidence="1" id="KW-0732">Signal</keyword>
<evidence type="ECO:0000313" key="3">
    <source>
        <dbReference type="EMBL" id="MDC8015710.1"/>
    </source>
</evidence>